<gene>
    <name evidence="3" type="ORF">N8I77_002331</name>
</gene>
<keyword evidence="2" id="KW-0812">Transmembrane</keyword>
<dbReference type="EMBL" id="JAUJFL010000001">
    <property type="protein sequence ID" value="KAK2615585.1"/>
    <property type="molecule type" value="Genomic_DNA"/>
</dbReference>
<feature type="region of interest" description="Disordered" evidence="1">
    <location>
        <begin position="588"/>
        <end position="607"/>
    </location>
</feature>
<proteinExistence type="predicted"/>
<dbReference type="AlphaFoldDB" id="A0AAD9W960"/>
<feature type="transmembrane region" description="Helical" evidence="2">
    <location>
        <begin position="663"/>
        <end position="681"/>
    </location>
</feature>
<evidence type="ECO:0000313" key="4">
    <source>
        <dbReference type="Proteomes" id="UP001265746"/>
    </source>
</evidence>
<feature type="compositionally biased region" description="Basic and acidic residues" evidence="1">
    <location>
        <begin position="40"/>
        <end position="52"/>
    </location>
</feature>
<dbReference type="Proteomes" id="UP001265746">
    <property type="component" value="Unassembled WGS sequence"/>
</dbReference>
<feature type="transmembrane region" description="Helical" evidence="2">
    <location>
        <begin position="506"/>
        <end position="527"/>
    </location>
</feature>
<sequence>MSICHVAKSETTETTSGTGLDTMVPPGEFSPPSRPGVPQDDGHNSSDQRLSSRIESFSDIAEMEFGGYYYGESSFPITSSPPSSPSLRGRESLVSLPTQRSNSTLGIARLETRSWFATIGENAYQHIGGSTLPDLGRTTSMQSVDSIQHAAEDIPMAQAVPEDRESMDIALIPAAAPIHGVGPSASSPEYTDLEMSKWQEQEKAGRLSNGLGVGLKPETTIREADLMSSDPQVASPRLSRSMSLTGQKPLLSRSATRKALGQDTADRTGQAVQVIIEDPESEEEDDYALHHRDSTASSSFTSRDAVHSEELADLKNVRTKSTGLRPRVQRTETFYPHPDWKPFSMRWPYLTMLILLSIALAGLTEALYQSSARKPLVSFNTPQEIKPGVYFVIKFLPTIVAVTYGVLWQVTDFEVRRLEAFHQLSKEGGATAAETLNVDYITNLSFLRPLHAFRLCHYAVTVSSVASLLAVSAVPTLTSACIILTPDRKERTQHPEGTKKILVDPTWSRVLEVVLLLIALMGGVLFAQLRSRRSGLLADVKGIAGLAAMANVSHILIRDFKDMDVATHKDIHQKLAHNRYILRNSSLAPLSTGENDPSTAREDDHGASGLRSSFEHKFHLSLNPHPLMLRAAGCVPFITGILLFAALLPILLFTPAGYLTDKAPWVVTALAVCIKLAWGAVDTNVRMIEPFFILYKRHAPPKTLTLDYTAMPFAWVALKALLNRHWLVFAVGFGTIMTEVLTVLVTSLATVEGKEFARMIRDHRGGTSDGGGDIRGGQETAGSFWISFGLATFILLYMGAVATVVFVRRRKPFLPRQPNTIASVLAFIHQSKMLWSFVGTEKLGNREILQFLDEVGQTYGLGWFEGRDGREHCGIDQEELKSSYRHGLDYSRSNKPWVETFSEWL</sequence>
<evidence type="ECO:0000256" key="1">
    <source>
        <dbReference type="SAM" id="MobiDB-lite"/>
    </source>
</evidence>
<feature type="region of interest" description="Disordered" evidence="1">
    <location>
        <begin position="1"/>
        <end position="56"/>
    </location>
</feature>
<keyword evidence="2" id="KW-0472">Membrane</keyword>
<organism evidence="3 4">
    <name type="scientific">Phomopsis amygdali</name>
    <name type="common">Fusicoccum amygdali</name>
    <dbReference type="NCBI Taxonomy" id="1214568"/>
    <lineage>
        <taxon>Eukaryota</taxon>
        <taxon>Fungi</taxon>
        <taxon>Dikarya</taxon>
        <taxon>Ascomycota</taxon>
        <taxon>Pezizomycotina</taxon>
        <taxon>Sordariomycetes</taxon>
        <taxon>Sordariomycetidae</taxon>
        <taxon>Diaporthales</taxon>
        <taxon>Diaporthaceae</taxon>
        <taxon>Diaporthe</taxon>
    </lineage>
</organism>
<feature type="transmembrane region" description="Helical" evidence="2">
    <location>
        <begin position="458"/>
        <end position="486"/>
    </location>
</feature>
<keyword evidence="2" id="KW-1133">Transmembrane helix</keyword>
<keyword evidence="4" id="KW-1185">Reference proteome</keyword>
<protein>
    <submittedName>
        <fullName evidence="3">Uncharacterized protein</fullName>
    </submittedName>
</protein>
<feature type="transmembrane region" description="Helical" evidence="2">
    <location>
        <begin position="726"/>
        <end position="749"/>
    </location>
</feature>
<feature type="transmembrane region" description="Helical" evidence="2">
    <location>
        <begin position="347"/>
        <end position="368"/>
    </location>
</feature>
<evidence type="ECO:0000256" key="2">
    <source>
        <dbReference type="SAM" id="Phobius"/>
    </source>
</evidence>
<accession>A0AAD9W960</accession>
<feature type="transmembrane region" description="Helical" evidence="2">
    <location>
        <begin position="388"/>
        <end position="407"/>
    </location>
</feature>
<dbReference type="InterPro" id="IPR021840">
    <property type="entry name" value="DUF3433"/>
</dbReference>
<name>A0AAD9W960_PHOAM</name>
<feature type="transmembrane region" description="Helical" evidence="2">
    <location>
        <begin position="627"/>
        <end position="651"/>
    </location>
</feature>
<dbReference type="Pfam" id="PF11915">
    <property type="entry name" value="DUF3433"/>
    <property type="match status" value="2"/>
</dbReference>
<feature type="region of interest" description="Disordered" evidence="1">
    <location>
        <begin position="76"/>
        <end position="95"/>
    </location>
</feature>
<comment type="caution">
    <text evidence="3">The sequence shown here is derived from an EMBL/GenBank/DDBJ whole genome shotgun (WGS) entry which is preliminary data.</text>
</comment>
<feature type="compositionally biased region" description="Polar residues" evidence="1">
    <location>
        <begin position="588"/>
        <end position="598"/>
    </location>
</feature>
<dbReference type="PANTHER" id="PTHR37544:SF3">
    <property type="entry name" value="SPRAY"/>
    <property type="match status" value="1"/>
</dbReference>
<evidence type="ECO:0000313" key="3">
    <source>
        <dbReference type="EMBL" id="KAK2615585.1"/>
    </source>
</evidence>
<dbReference type="PANTHER" id="PTHR37544">
    <property type="entry name" value="SPRAY-RELATED"/>
    <property type="match status" value="1"/>
</dbReference>
<reference evidence="3" key="1">
    <citation type="submission" date="2023-06" db="EMBL/GenBank/DDBJ databases">
        <authorList>
            <person name="Noh H."/>
        </authorList>
    </citation>
    <scope>NUCLEOTIDE SEQUENCE</scope>
    <source>
        <strain evidence="3">DUCC20226</strain>
    </source>
</reference>
<feature type="transmembrane region" description="Helical" evidence="2">
    <location>
        <begin position="784"/>
        <end position="807"/>
    </location>
</feature>